<dbReference type="Pfam" id="PF14824">
    <property type="entry name" value="Sirohm_synth_M"/>
    <property type="match status" value="1"/>
</dbReference>
<evidence type="ECO:0000313" key="22">
    <source>
        <dbReference type="Proteomes" id="UP000078596"/>
    </source>
</evidence>
<evidence type="ECO:0000256" key="14">
    <source>
        <dbReference type="ARBA" id="ARBA00060548"/>
    </source>
</evidence>
<comment type="catalytic activity">
    <reaction evidence="15">
        <text>siroheme + 2 H(+) = sirohydrochlorin + Fe(2+)</text>
        <dbReference type="Rhea" id="RHEA:24360"/>
        <dbReference type="ChEBI" id="CHEBI:15378"/>
        <dbReference type="ChEBI" id="CHEBI:29033"/>
        <dbReference type="ChEBI" id="CHEBI:58351"/>
        <dbReference type="ChEBI" id="CHEBI:60052"/>
        <dbReference type="EC" id="4.99.1.4"/>
    </reaction>
</comment>
<keyword evidence="8 15" id="KW-0520">NAD</keyword>
<evidence type="ECO:0000256" key="5">
    <source>
        <dbReference type="ARBA" id="ARBA00022679"/>
    </source>
</evidence>
<comment type="function">
    <text evidence="15">Multifunctional enzyme that catalyzes the SAM-dependent methylations of uroporphyrinogen III at position C-2 and C-7 to form precorrin-2 via precorrin-1. Then it catalyzes the NAD-dependent ring dehydrogenation of precorrin-2 to yield sirohydrochlorin. Finally, it catalyzes the ferrochelation of sirohydrochlorin to yield siroheme.</text>
</comment>
<feature type="binding site" evidence="15">
    <location>
        <begin position="22"/>
        <end position="23"/>
    </location>
    <ligand>
        <name>NAD(+)</name>
        <dbReference type="ChEBI" id="CHEBI:57540"/>
    </ligand>
</feature>
<evidence type="ECO:0000256" key="15">
    <source>
        <dbReference type="HAMAP-Rule" id="MF_01646"/>
    </source>
</evidence>
<keyword evidence="7 15" id="KW-0560">Oxidoreductase</keyword>
<dbReference type="InterPro" id="IPR037115">
    <property type="entry name" value="Sirohaem_synt_dimer_dom_sf"/>
</dbReference>
<gene>
    <name evidence="15" type="primary">cysG</name>
    <name evidence="21" type="ORF">A9404_00165</name>
</gene>
<dbReference type="UniPathway" id="UPA00148">
    <property type="reaction ID" value="UER00211"/>
</dbReference>
<comment type="pathway">
    <text evidence="1 15">Porphyrin-containing compound metabolism; siroheme biosynthesis; sirohydrochlorin from precorrin-2: step 1/1.</text>
</comment>
<dbReference type="EC" id="4.99.1.4" evidence="15"/>
<reference evidence="21 22" key="1">
    <citation type="submission" date="2016-06" db="EMBL/GenBank/DDBJ databases">
        <title>Insight into the functional genes involving in sulfur oxidation in Pearl River water.</title>
        <authorList>
            <person name="Luo J."/>
            <person name="Tan X."/>
            <person name="Lin W."/>
        </authorList>
    </citation>
    <scope>NUCLEOTIDE SEQUENCE [LARGE SCALE GENOMIC DNA]</scope>
    <source>
        <strain evidence="21 22">LS2</strain>
    </source>
</reference>
<dbReference type="InterPro" id="IPR036291">
    <property type="entry name" value="NAD(P)-bd_dom_sf"/>
</dbReference>
<dbReference type="SUPFAM" id="SSF51735">
    <property type="entry name" value="NAD(P)-binding Rossmann-fold domains"/>
    <property type="match status" value="1"/>
</dbReference>
<dbReference type="EMBL" id="CP016027">
    <property type="protein sequence ID" value="ANJ66005.1"/>
    <property type="molecule type" value="Genomic_DNA"/>
</dbReference>
<dbReference type="PROSITE" id="PS00840">
    <property type="entry name" value="SUMT_2"/>
    <property type="match status" value="1"/>
</dbReference>
<dbReference type="InterPro" id="IPR006367">
    <property type="entry name" value="Sirohaem_synthase_N"/>
</dbReference>
<dbReference type="Gene3D" id="1.10.8.210">
    <property type="entry name" value="Sirohaem synthase, dimerisation domain"/>
    <property type="match status" value="1"/>
</dbReference>
<dbReference type="PANTHER" id="PTHR45790:SF1">
    <property type="entry name" value="SIROHEME SYNTHASE"/>
    <property type="match status" value="1"/>
</dbReference>
<comment type="pathway">
    <text evidence="15">Porphyrin-containing compound metabolism; siroheme biosynthesis; siroheme from sirohydrochlorin: step 1/1.</text>
</comment>
<evidence type="ECO:0000256" key="1">
    <source>
        <dbReference type="ARBA" id="ARBA00005010"/>
    </source>
</evidence>
<dbReference type="Pfam" id="PF00590">
    <property type="entry name" value="TP_methylase"/>
    <property type="match status" value="1"/>
</dbReference>
<evidence type="ECO:0000256" key="4">
    <source>
        <dbReference type="ARBA" id="ARBA00022603"/>
    </source>
</evidence>
<feature type="active site" description="Proton donor" evidence="15 16">
    <location>
        <position position="280"/>
    </location>
</feature>
<feature type="binding site" evidence="15">
    <location>
        <begin position="311"/>
        <end position="313"/>
    </location>
    <ligand>
        <name>S-adenosyl-L-methionine</name>
        <dbReference type="ChEBI" id="CHEBI:59789"/>
    </ligand>
</feature>
<feature type="binding site" evidence="15">
    <location>
        <begin position="341"/>
        <end position="342"/>
    </location>
    <ligand>
        <name>S-adenosyl-L-methionine</name>
        <dbReference type="ChEBI" id="CHEBI:59789"/>
    </ligand>
</feature>
<dbReference type="GO" id="GO:0009236">
    <property type="term" value="P:cobalamin biosynthetic process"/>
    <property type="evidence" value="ECO:0007669"/>
    <property type="project" value="UniProtKB-UniRule"/>
</dbReference>
<feature type="domain" description="Sirohaem synthase dimerisation" evidence="19">
    <location>
        <begin position="158"/>
        <end position="213"/>
    </location>
</feature>
<dbReference type="CDD" id="cd11642">
    <property type="entry name" value="SUMT"/>
    <property type="match status" value="1"/>
</dbReference>
<dbReference type="InterPro" id="IPR019478">
    <property type="entry name" value="Sirohaem_synthase_dimer_dom"/>
</dbReference>
<dbReference type="NCBIfam" id="NF007922">
    <property type="entry name" value="PRK10637.1"/>
    <property type="match status" value="1"/>
</dbReference>
<dbReference type="InterPro" id="IPR035996">
    <property type="entry name" value="4pyrrol_Methylase_sf"/>
</dbReference>
<comment type="catalytic activity">
    <reaction evidence="15">
        <text>uroporphyrinogen III + 2 S-adenosyl-L-methionine = precorrin-2 + 2 S-adenosyl-L-homocysteine + H(+)</text>
        <dbReference type="Rhea" id="RHEA:32459"/>
        <dbReference type="ChEBI" id="CHEBI:15378"/>
        <dbReference type="ChEBI" id="CHEBI:57308"/>
        <dbReference type="ChEBI" id="CHEBI:57856"/>
        <dbReference type="ChEBI" id="CHEBI:58827"/>
        <dbReference type="ChEBI" id="CHEBI:59789"/>
        <dbReference type="EC" id="2.1.1.107"/>
    </reaction>
</comment>
<dbReference type="OrthoDB" id="9815856at2"/>
<comment type="catalytic activity">
    <reaction evidence="13 15">
        <text>precorrin-2 + NAD(+) = sirohydrochlorin + NADH + 2 H(+)</text>
        <dbReference type="Rhea" id="RHEA:15613"/>
        <dbReference type="ChEBI" id="CHEBI:15378"/>
        <dbReference type="ChEBI" id="CHEBI:57540"/>
        <dbReference type="ChEBI" id="CHEBI:57945"/>
        <dbReference type="ChEBI" id="CHEBI:58351"/>
        <dbReference type="ChEBI" id="CHEBI:58827"/>
        <dbReference type="EC" id="1.3.1.76"/>
    </reaction>
</comment>
<feature type="region of interest" description="Uroporphyrinogen-III C-methyltransferase" evidence="15">
    <location>
        <begin position="226"/>
        <end position="492"/>
    </location>
</feature>
<dbReference type="RefSeq" id="WP_066097569.1">
    <property type="nucleotide sequence ID" value="NZ_CP016027.1"/>
</dbReference>
<dbReference type="AlphaFoldDB" id="A0A191ZDR0"/>
<comment type="similarity">
    <text evidence="15">In the N-terminal section; belongs to the precorrin-2 dehydrogenase / sirohydrochlorin ferrochelatase family.</text>
</comment>
<dbReference type="NCBIfam" id="TIGR01470">
    <property type="entry name" value="cysG_Nterm"/>
    <property type="match status" value="1"/>
</dbReference>
<feature type="domain" description="Siroheme synthase central" evidence="20">
    <location>
        <begin position="126"/>
        <end position="152"/>
    </location>
</feature>
<dbReference type="Proteomes" id="UP000078596">
    <property type="component" value="Chromosome"/>
</dbReference>
<feature type="active site" description="Proton acceptor" evidence="15 16">
    <location>
        <position position="258"/>
    </location>
</feature>
<keyword evidence="5 15" id="KW-0808">Transferase</keyword>
<dbReference type="UniPathway" id="UPA00262">
    <property type="reaction ID" value="UER00211"/>
</dbReference>
<dbReference type="Gene3D" id="3.30.950.10">
    <property type="entry name" value="Methyltransferase, Cobalt-precorrin-4 Transmethylase, Domain 2"/>
    <property type="match status" value="1"/>
</dbReference>
<sequence>MRYLPIFLDVLNKRCALVGGGEVAARKLAWLRSAGAQVRIIAPEATAELHAEIRSALDSGSPAAVTHLQARFAPAHLDGCELVVSATDDAAVNAAVADAARARNLPVNVVDDPANCSFIVPAVIDREPMTIAVSSSGTSPVLARWVRSRIESLIPDAIGRIAAFFGMKRTAVQNRLPEIGQRRRFWEAQLETRLPELIAQGRTDEADTLFHNNLVSATEQDALNAGRVYLIGAGPGDPDLLTFRALQRLQQADVVVYDRLVSPAVVDLARRDAERMYVGKCRDAHSVPQEEISQRLVDLAREGKIVARLKGGDPFVFGRGGEEIEALASANLPFEVVPGITAATGCAAYAGIPLTHRDYAQSVRFITGHTRNGKLDLDWGNLASCKDTLVFYMGLSASAEICAQLIAHGMPASRAAGLVEHGTTPRQQVYTGTLATLPDLIVGAESPSLLIVGDVVNLHEQLAWFQGSPDAEPLFTPQPVAAELHQKIRSAA</sequence>
<feature type="binding site" evidence="15">
    <location>
        <position position="235"/>
    </location>
    <ligand>
        <name>S-adenosyl-L-methionine</name>
        <dbReference type="ChEBI" id="CHEBI:59789"/>
    </ligand>
</feature>
<dbReference type="HAMAP" id="MF_01646">
    <property type="entry name" value="Siroheme_synth"/>
    <property type="match status" value="1"/>
</dbReference>
<evidence type="ECO:0000256" key="6">
    <source>
        <dbReference type="ARBA" id="ARBA00022691"/>
    </source>
</evidence>
<dbReference type="NCBIfam" id="TIGR01469">
    <property type="entry name" value="cobA_cysG_Cterm"/>
    <property type="match status" value="1"/>
</dbReference>
<dbReference type="KEGG" id="haz:A9404_00165"/>
<evidence type="ECO:0000259" key="18">
    <source>
        <dbReference type="Pfam" id="PF00590"/>
    </source>
</evidence>
<dbReference type="InterPro" id="IPR006366">
    <property type="entry name" value="CobA/CysG_C"/>
</dbReference>
<dbReference type="GO" id="GO:0051266">
    <property type="term" value="F:sirohydrochlorin ferrochelatase activity"/>
    <property type="evidence" value="ECO:0007669"/>
    <property type="project" value="UniProtKB-EC"/>
</dbReference>
<comment type="pathway">
    <text evidence="14 15">Cofactor biosynthesis; adenosylcobalamin biosynthesis; precorrin-2 from uroporphyrinogen III: step 1/1.</text>
</comment>
<evidence type="ECO:0000256" key="17">
    <source>
        <dbReference type="RuleBase" id="RU003960"/>
    </source>
</evidence>
<dbReference type="InterPro" id="IPR014776">
    <property type="entry name" value="4pyrrole_Mease_sub2"/>
</dbReference>
<dbReference type="GO" id="GO:0004851">
    <property type="term" value="F:uroporphyrin-III C-methyltransferase activity"/>
    <property type="evidence" value="ECO:0007669"/>
    <property type="project" value="UniProtKB-UniRule"/>
</dbReference>
<keyword evidence="3 15" id="KW-0169">Cobalamin biosynthesis</keyword>
<feature type="binding site" evidence="15">
    <location>
        <position position="422"/>
    </location>
    <ligand>
        <name>S-adenosyl-L-methionine</name>
        <dbReference type="ChEBI" id="CHEBI:59789"/>
    </ligand>
</feature>
<evidence type="ECO:0000256" key="7">
    <source>
        <dbReference type="ARBA" id="ARBA00023002"/>
    </source>
</evidence>
<comment type="pathway">
    <text evidence="12 15">Porphyrin-containing compound metabolism; siroheme biosynthesis; precorrin-2 from uroporphyrinogen III: step 1/1.</text>
</comment>
<evidence type="ECO:0000256" key="9">
    <source>
        <dbReference type="ARBA" id="ARBA00023239"/>
    </source>
</evidence>
<dbReference type="Gene3D" id="3.30.160.110">
    <property type="entry name" value="Siroheme synthase, domain 2"/>
    <property type="match status" value="1"/>
</dbReference>
<evidence type="ECO:0000256" key="12">
    <source>
        <dbReference type="ARBA" id="ARBA00025705"/>
    </source>
</evidence>
<dbReference type="InterPro" id="IPR012409">
    <property type="entry name" value="Sirohaem_synth"/>
</dbReference>
<keyword evidence="9 15" id="KW-0456">Lyase</keyword>
<dbReference type="EC" id="2.1.1.107" evidence="15"/>
<keyword evidence="4 15" id="KW-0489">Methyltransferase</keyword>
<evidence type="ECO:0000259" key="19">
    <source>
        <dbReference type="Pfam" id="PF10414"/>
    </source>
</evidence>
<dbReference type="Pfam" id="PF13241">
    <property type="entry name" value="NAD_binding_7"/>
    <property type="match status" value="1"/>
</dbReference>
<feature type="modified residue" description="Phosphoserine" evidence="15">
    <location>
        <position position="135"/>
    </location>
</feature>
<dbReference type="EC" id="1.3.1.76" evidence="15"/>
<keyword evidence="11 15" id="KW-0511">Multifunctional enzyme</keyword>
<dbReference type="InterPro" id="IPR000878">
    <property type="entry name" value="4pyrrol_Mease"/>
</dbReference>
<feature type="binding site" evidence="15">
    <location>
        <position position="393"/>
    </location>
    <ligand>
        <name>S-adenosyl-L-methionine</name>
        <dbReference type="ChEBI" id="CHEBI:59789"/>
    </ligand>
</feature>
<name>A0A191ZDR0_9GAMM</name>
<dbReference type="PIRSF" id="PIRSF036426">
    <property type="entry name" value="Sirohaem_synth"/>
    <property type="match status" value="1"/>
</dbReference>
<feature type="region of interest" description="Precorrin-2 dehydrogenase / sirohydrochlorin ferrochelatase" evidence="15">
    <location>
        <begin position="1"/>
        <end position="210"/>
    </location>
</feature>
<dbReference type="Gene3D" id="3.40.1010.10">
    <property type="entry name" value="Cobalt-precorrin-4 Transmethylase, Domain 1"/>
    <property type="match status" value="1"/>
</dbReference>
<dbReference type="PANTHER" id="PTHR45790">
    <property type="entry name" value="SIROHEME SYNTHASE-RELATED"/>
    <property type="match status" value="1"/>
</dbReference>
<evidence type="ECO:0000313" key="21">
    <source>
        <dbReference type="EMBL" id="ANJ66005.1"/>
    </source>
</evidence>
<dbReference type="GO" id="GO:0051287">
    <property type="term" value="F:NAD binding"/>
    <property type="evidence" value="ECO:0007669"/>
    <property type="project" value="InterPro"/>
</dbReference>
<organism evidence="21 22">
    <name type="scientific">Halothiobacillus diazotrophicus</name>
    <dbReference type="NCBI Taxonomy" id="1860122"/>
    <lineage>
        <taxon>Bacteria</taxon>
        <taxon>Pseudomonadati</taxon>
        <taxon>Pseudomonadota</taxon>
        <taxon>Gammaproteobacteria</taxon>
        <taxon>Chromatiales</taxon>
        <taxon>Halothiobacillaceae</taxon>
        <taxon>Halothiobacillus</taxon>
    </lineage>
</organism>
<proteinExistence type="inferred from homology"/>
<dbReference type="InterPro" id="IPR014777">
    <property type="entry name" value="4pyrrole_Mease_sub1"/>
</dbReference>
<evidence type="ECO:0000256" key="3">
    <source>
        <dbReference type="ARBA" id="ARBA00022573"/>
    </source>
</evidence>
<dbReference type="SUPFAM" id="SSF75615">
    <property type="entry name" value="Siroheme synthase middle domains-like"/>
    <property type="match status" value="1"/>
</dbReference>
<dbReference type="InterPro" id="IPR003043">
    <property type="entry name" value="Uropor_MeTrfase_CS"/>
</dbReference>
<dbReference type="SUPFAM" id="SSF53790">
    <property type="entry name" value="Tetrapyrrole methylase"/>
    <property type="match status" value="1"/>
</dbReference>
<feature type="domain" description="Tetrapyrrole methylase" evidence="18">
    <location>
        <begin position="227"/>
        <end position="437"/>
    </location>
</feature>
<evidence type="ECO:0000259" key="20">
    <source>
        <dbReference type="Pfam" id="PF14824"/>
    </source>
</evidence>
<comment type="pathway">
    <text evidence="15">Cofactor biosynthesis; adenosylcobalamin biosynthesis; sirohydrochlorin from precorrin-2: step 1/1.</text>
</comment>
<keyword evidence="6 15" id="KW-0949">S-adenosyl-L-methionine</keyword>
<comment type="similarity">
    <text evidence="2 17">Belongs to the precorrin methyltransferase family.</text>
</comment>
<accession>A0A191ZDR0</accession>
<dbReference type="FunFam" id="3.40.1010.10:FF:000001">
    <property type="entry name" value="Siroheme synthase"/>
    <property type="match status" value="1"/>
</dbReference>
<dbReference type="Pfam" id="PF10414">
    <property type="entry name" value="CysG_dimeriser"/>
    <property type="match status" value="1"/>
</dbReference>
<evidence type="ECO:0000256" key="11">
    <source>
        <dbReference type="ARBA" id="ARBA00023268"/>
    </source>
</evidence>
<dbReference type="GO" id="GO:0043115">
    <property type="term" value="F:precorrin-2 dehydrogenase activity"/>
    <property type="evidence" value="ECO:0007669"/>
    <property type="project" value="UniProtKB-UniRule"/>
</dbReference>
<keyword evidence="10 15" id="KW-0627">Porphyrin biosynthesis</keyword>
<dbReference type="NCBIfam" id="NF004790">
    <property type="entry name" value="PRK06136.1"/>
    <property type="match status" value="1"/>
</dbReference>
<dbReference type="Gene3D" id="3.40.50.720">
    <property type="entry name" value="NAD(P)-binding Rossmann-like Domain"/>
    <property type="match status" value="1"/>
</dbReference>
<protein>
    <recommendedName>
        <fullName evidence="15">Siroheme synthase</fullName>
    </recommendedName>
    <domain>
        <recommendedName>
            <fullName evidence="15">Uroporphyrinogen-III C-methyltransferase</fullName>
            <shortName evidence="15">Urogen III methylase</shortName>
            <ecNumber evidence="15">2.1.1.107</ecNumber>
        </recommendedName>
        <alternativeName>
            <fullName evidence="15">SUMT</fullName>
        </alternativeName>
        <alternativeName>
            <fullName evidence="15">Uroporphyrinogen III methylase</fullName>
            <shortName evidence="15">UROM</shortName>
        </alternativeName>
    </domain>
    <domain>
        <recommendedName>
            <fullName evidence="15">Precorrin-2 dehydrogenase</fullName>
            <ecNumber evidence="15">1.3.1.76</ecNumber>
        </recommendedName>
    </domain>
    <domain>
        <recommendedName>
            <fullName evidence="15">Sirohydrochlorin ferrochelatase</fullName>
            <ecNumber evidence="15">4.99.1.4</ecNumber>
        </recommendedName>
    </domain>
</protein>
<dbReference type="InterPro" id="IPR050161">
    <property type="entry name" value="Siro_Cobalamin_biosynth"/>
</dbReference>
<feature type="binding site" evidence="15">
    <location>
        <position position="316"/>
    </location>
    <ligand>
        <name>S-adenosyl-L-methionine</name>
        <dbReference type="ChEBI" id="CHEBI:59789"/>
    </ligand>
</feature>
<comment type="similarity">
    <text evidence="15">In the C-terminal section; belongs to the precorrin methyltransferase family.</text>
</comment>
<keyword evidence="15" id="KW-0597">Phosphoprotein</keyword>
<evidence type="ECO:0000256" key="8">
    <source>
        <dbReference type="ARBA" id="ARBA00023027"/>
    </source>
</evidence>
<dbReference type="GO" id="GO:0019354">
    <property type="term" value="P:siroheme biosynthetic process"/>
    <property type="evidence" value="ECO:0007669"/>
    <property type="project" value="UniProtKB-UniRule"/>
</dbReference>
<evidence type="ECO:0000256" key="2">
    <source>
        <dbReference type="ARBA" id="ARBA00005879"/>
    </source>
</evidence>
<evidence type="ECO:0000256" key="13">
    <source>
        <dbReference type="ARBA" id="ARBA00047561"/>
    </source>
</evidence>
<dbReference type="InterPro" id="IPR028281">
    <property type="entry name" value="Sirohaem_synthase_central"/>
</dbReference>
<dbReference type="GO" id="GO:0032259">
    <property type="term" value="P:methylation"/>
    <property type="evidence" value="ECO:0007669"/>
    <property type="project" value="UniProtKB-KW"/>
</dbReference>
<dbReference type="FunFam" id="3.30.950.10:FF:000001">
    <property type="entry name" value="Siroheme synthase"/>
    <property type="match status" value="1"/>
</dbReference>
<dbReference type="STRING" id="1860122.A9404_00165"/>
<evidence type="ECO:0000256" key="16">
    <source>
        <dbReference type="PIRSR" id="PIRSR036426-1"/>
    </source>
</evidence>
<evidence type="ECO:0000256" key="10">
    <source>
        <dbReference type="ARBA" id="ARBA00023244"/>
    </source>
</evidence>
<keyword evidence="22" id="KW-1185">Reference proteome</keyword>
<feature type="binding site" evidence="15">
    <location>
        <begin position="43"/>
        <end position="44"/>
    </location>
    <ligand>
        <name>NAD(+)</name>
        <dbReference type="ChEBI" id="CHEBI:57540"/>
    </ligand>
</feature>